<evidence type="ECO:0000313" key="10">
    <source>
        <dbReference type="WBParaSite" id="HPBE_0000839501-mRNA-1"/>
    </source>
</evidence>
<reference evidence="10" key="2">
    <citation type="submission" date="2019-09" db="UniProtKB">
        <authorList>
            <consortium name="WormBaseParasite"/>
        </authorList>
    </citation>
    <scope>IDENTIFICATION</scope>
</reference>
<feature type="domain" description="Prolyl 4-hydroxylase alpha subunit" evidence="7">
    <location>
        <begin position="16"/>
        <end position="208"/>
    </location>
</feature>
<dbReference type="OrthoDB" id="420380at2759"/>
<name>A0A3P7ZEE7_HELPZ</name>
<dbReference type="PANTHER" id="PTHR10869">
    <property type="entry name" value="PROLYL 4-HYDROXYLASE ALPHA SUBUNIT"/>
    <property type="match status" value="1"/>
</dbReference>
<dbReference type="InterPro" id="IPR006620">
    <property type="entry name" value="Pro_4_hyd_alph"/>
</dbReference>
<reference evidence="8 9" key="1">
    <citation type="submission" date="2018-11" db="EMBL/GenBank/DDBJ databases">
        <authorList>
            <consortium name="Pathogen Informatics"/>
        </authorList>
    </citation>
    <scope>NUCLEOTIDE SEQUENCE [LARGE SCALE GENOMIC DNA]</scope>
</reference>
<dbReference type="PANTHER" id="PTHR10869:SF210">
    <property type="entry name" value="FE2OG DIOXYGENASE DOMAIN-CONTAINING PROTEIN"/>
    <property type="match status" value="1"/>
</dbReference>
<dbReference type="GO" id="GO:0004656">
    <property type="term" value="F:procollagen-proline 4-dioxygenase activity"/>
    <property type="evidence" value="ECO:0007669"/>
    <property type="project" value="TreeGrafter"/>
</dbReference>
<dbReference type="SMART" id="SM00702">
    <property type="entry name" value="P4Hc"/>
    <property type="match status" value="1"/>
</dbReference>
<dbReference type="InterPro" id="IPR045054">
    <property type="entry name" value="P4HA-like"/>
</dbReference>
<evidence type="ECO:0000256" key="3">
    <source>
        <dbReference type="ARBA" id="ARBA00022896"/>
    </source>
</evidence>
<gene>
    <name evidence="8" type="ORF">HPBE_LOCUS8396</name>
</gene>
<protein>
    <submittedName>
        <fullName evidence="10">P4Hc domain-containing protein</fullName>
    </submittedName>
</protein>
<dbReference type="GO" id="GO:0031418">
    <property type="term" value="F:L-ascorbic acid binding"/>
    <property type="evidence" value="ECO:0007669"/>
    <property type="project" value="UniProtKB-KW"/>
</dbReference>
<evidence type="ECO:0000256" key="6">
    <source>
        <dbReference type="ARBA" id="ARBA00023004"/>
    </source>
</evidence>
<evidence type="ECO:0000256" key="2">
    <source>
        <dbReference type="ARBA" id="ARBA00022723"/>
    </source>
</evidence>
<evidence type="ECO:0000256" key="1">
    <source>
        <dbReference type="ARBA" id="ARBA00001961"/>
    </source>
</evidence>
<keyword evidence="4" id="KW-0223">Dioxygenase</keyword>
<keyword evidence="6" id="KW-0408">Iron</keyword>
<evidence type="ECO:0000256" key="4">
    <source>
        <dbReference type="ARBA" id="ARBA00022964"/>
    </source>
</evidence>
<dbReference type="EMBL" id="UZAH01026140">
    <property type="protein sequence ID" value="VDO76193.1"/>
    <property type="molecule type" value="Genomic_DNA"/>
</dbReference>
<evidence type="ECO:0000259" key="7">
    <source>
        <dbReference type="SMART" id="SM00702"/>
    </source>
</evidence>
<dbReference type="GO" id="GO:0005506">
    <property type="term" value="F:iron ion binding"/>
    <property type="evidence" value="ECO:0007669"/>
    <property type="project" value="InterPro"/>
</dbReference>
<keyword evidence="2" id="KW-0479">Metal-binding</keyword>
<evidence type="ECO:0000313" key="9">
    <source>
        <dbReference type="Proteomes" id="UP000050761"/>
    </source>
</evidence>
<comment type="cofactor">
    <cofactor evidence="1">
        <name>L-ascorbate</name>
        <dbReference type="ChEBI" id="CHEBI:38290"/>
    </cofactor>
</comment>
<proteinExistence type="predicted"/>
<keyword evidence="9" id="KW-1185">Reference proteome</keyword>
<sequence>MVNYQRLNVEVLFEDPILVIFRDFASQKEVTEFLADAKKENLSLQEVVDIINETTTEYVIGNDRIANGTFIPHEETTAIAKIFKKAKAMIPFVNFEYSEDWQILSYLPGGHYYPHYDYFEFESEAQWDGWMKAYGNRFATFFLVLQNAEKGGANLCYSHMVNYQRLNVEVLFKDPILVIFRDFASQKEVTEFLADARKENLSLQEVVDIINETTTEYVIGNDRIANGTFIPHEETTAIAKIFKKAKAMIPFVNFEYSEDWQVIILIVF</sequence>
<dbReference type="GO" id="GO:0005783">
    <property type="term" value="C:endoplasmic reticulum"/>
    <property type="evidence" value="ECO:0007669"/>
    <property type="project" value="TreeGrafter"/>
</dbReference>
<keyword evidence="3" id="KW-0847">Vitamin C</keyword>
<evidence type="ECO:0000313" key="8">
    <source>
        <dbReference type="EMBL" id="VDO76193.1"/>
    </source>
</evidence>
<accession>A0A3P7ZEE7</accession>
<keyword evidence="5" id="KW-0560">Oxidoreductase</keyword>
<dbReference type="AlphaFoldDB" id="A0A3P7ZEE7"/>
<dbReference type="Proteomes" id="UP000050761">
    <property type="component" value="Unassembled WGS sequence"/>
</dbReference>
<dbReference type="Gene3D" id="2.60.120.620">
    <property type="entry name" value="q2cbj1_9rhob like domain"/>
    <property type="match status" value="2"/>
</dbReference>
<organism evidence="8">
    <name type="scientific">Heligmosomoides polygyrus</name>
    <name type="common">Parasitic roundworm</name>
    <dbReference type="NCBI Taxonomy" id="6339"/>
    <lineage>
        <taxon>Eukaryota</taxon>
        <taxon>Metazoa</taxon>
        <taxon>Ecdysozoa</taxon>
        <taxon>Nematoda</taxon>
        <taxon>Chromadorea</taxon>
        <taxon>Rhabditida</taxon>
        <taxon>Rhabditina</taxon>
        <taxon>Rhabditomorpha</taxon>
        <taxon>Strongyloidea</taxon>
        <taxon>Heligmosomidae</taxon>
        <taxon>Heligmosomoides</taxon>
    </lineage>
</organism>
<evidence type="ECO:0000256" key="5">
    <source>
        <dbReference type="ARBA" id="ARBA00023002"/>
    </source>
</evidence>
<dbReference type="WBParaSite" id="HPBE_0000839501-mRNA-1">
    <property type="protein sequence ID" value="HPBE_0000839501-mRNA-1"/>
    <property type="gene ID" value="HPBE_0000839501"/>
</dbReference>